<dbReference type="KEGG" id="pmaw:MACH26_16730"/>
<organism evidence="2 3">
    <name type="scientific">Planctobacterium marinum</name>
    <dbReference type="NCBI Taxonomy" id="1631968"/>
    <lineage>
        <taxon>Bacteria</taxon>
        <taxon>Pseudomonadati</taxon>
        <taxon>Pseudomonadota</taxon>
        <taxon>Gammaproteobacteria</taxon>
        <taxon>Alteromonadales</taxon>
        <taxon>Alteromonadaceae</taxon>
        <taxon>Planctobacterium</taxon>
    </lineage>
</organism>
<evidence type="ECO:0000313" key="2">
    <source>
        <dbReference type="EMBL" id="BDX06152.1"/>
    </source>
</evidence>
<dbReference type="PROSITE" id="PS51257">
    <property type="entry name" value="PROKAR_LIPOPROTEIN"/>
    <property type="match status" value="1"/>
</dbReference>
<sequence length="94" mass="10419">MAKTIIVLSLISLISACNVTQAPPYEADKAVEDRENYSGTKGMVQYGKDQNYLAKKELSDKCERARIDLAVAINEGDEKQVKAQEGIIQRNCVK</sequence>
<dbReference type="EMBL" id="AP027272">
    <property type="protein sequence ID" value="BDX06152.1"/>
    <property type="molecule type" value="Genomic_DNA"/>
</dbReference>
<feature type="signal peptide" evidence="1">
    <location>
        <begin position="1"/>
        <end position="22"/>
    </location>
</feature>
<protein>
    <recommendedName>
        <fullName evidence="4">Lipoprotein</fullName>
    </recommendedName>
</protein>
<evidence type="ECO:0008006" key="4">
    <source>
        <dbReference type="Google" id="ProtNLM"/>
    </source>
</evidence>
<accession>A0AA48KRI5</accession>
<keyword evidence="3" id="KW-1185">Reference proteome</keyword>
<proteinExistence type="predicted"/>
<name>A0AA48KRI5_9ALTE</name>
<reference evidence="2" key="1">
    <citation type="submission" date="2023-01" db="EMBL/GenBank/DDBJ databases">
        <title>Complete genome sequence of Planctobacterium marinum strain Dej080120_11.</title>
        <authorList>
            <person name="Ueki S."/>
            <person name="Maruyama F."/>
        </authorList>
    </citation>
    <scope>NUCLEOTIDE SEQUENCE</scope>
    <source>
        <strain evidence="2">Dej080120_11</strain>
    </source>
</reference>
<dbReference type="Proteomes" id="UP001333710">
    <property type="component" value="Chromosome"/>
</dbReference>
<evidence type="ECO:0000256" key="1">
    <source>
        <dbReference type="SAM" id="SignalP"/>
    </source>
</evidence>
<gene>
    <name evidence="2" type="ORF">MACH26_16730</name>
</gene>
<keyword evidence="1" id="KW-0732">Signal</keyword>
<evidence type="ECO:0000313" key="3">
    <source>
        <dbReference type="Proteomes" id="UP001333710"/>
    </source>
</evidence>
<feature type="chain" id="PRO_5041385781" description="Lipoprotein" evidence="1">
    <location>
        <begin position="23"/>
        <end position="94"/>
    </location>
</feature>
<dbReference type="AlphaFoldDB" id="A0AA48KRI5"/>
<dbReference type="RefSeq" id="WP_338292185.1">
    <property type="nucleotide sequence ID" value="NZ_AP027272.1"/>
</dbReference>